<reference evidence="1" key="2">
    <citation type="journal article" date="2015" name="Data Brief">
        <title>Shoot transcriptome of the giant reed, Arundo donax.</title>
        <authorList>
            <person name="Barrero R.A."/>
            <person name="Guerrero F.D."/>
            <person name="Moolhuijzen P."/>
            <person name="Goolsby J.A."/>
            <person name="Tidwell J."/>
            <person name="Bellgard S.E."/>
            <person name="Bellgard M.I."/>
        </authorList>
    </citation>
    <scope>NUCLEOTIDE SEQUENCE</scope>
    <source>
        <tissue evidence="1">Shoot tissue taken approximately 20 cm above the soil surface</tissue>
    </source>
</reference>
<accession>A0A0A9HEM8</accession>
<name>A0A0A9HEM8_ARUDO</name>
<sequence length="52" mass="6058">MFFKGWMLSSHCVENFAFCTHDNADKFLLHMMINILFFVQIPKPISSNSSEC</sequence>
<evidence type="ECO:0000313" key="1">
    <source>
        <dbReference type="EMBL" id="JAE33311.1"/>
    </source>
</evidence>
<organism evidence="1">
    <name type="scientific">Arundo donax</name>
    <name type="common">Giant reed</name>
    <name type="synonym">Donax arundinaceus</name>
    <dbReference type="NCBI Taxonomy" id="35708"/>
    <lineage>
        <taxon>Eukaryota</taxon>
        <taxon>Viridiplantae</taxon>
        <taxon>Streptophyta</taxon>
        <taxon>Embryophyta</taxon>
        <taxon>Tracheophyta</taxon>
        <taxon>Spermatophyta</taxon>
        <taxon>Magnoliopsida</taxon>
        <taxon>Liliopsida</taxon>
        <taxon>Poales</taxon>
        <taxon>Poaceae</taxon>
        <taxon>PACMAD clade</taxon>
        <taxon>Arundinoideae</taxon>
        <taxon>Arundineae</taxon>
        <taxon>Arundo</taxon>
    </lineage>
</organism>
<reference evidence="1" key="1">
    <citation type="submission" date="2014-09" db="EMBL/GenBank/DDBJ databases">
        <authorList>
            <person name="Magalhaes I.L.F."/>
            <person name="Oliveira U."/>
            <person name="Santos F.R."/>
            <person name="Vidigal T.H.D.A."/>
            <person name="Brescovit A.D."/>
            <person name="Santos A.J."/>
        </authorList>
    </citation>
    <scope>NUCLEOTIDE SEQUENCE</scope>
    <source>
        <tissue evidence="1">Shoot tissue taken approximately 20 cm above the soil surface</tissue>
    </source>
</reference>
<dbReference type="EMBL" id="GBRH01164585">
    <property type="protein sequence ID" value="JAE33311.1"/>
    <property type="molecule type" value="Transcribed_RNA"/>
</dbReference>
<protein>
    <submittedName>
        <fullName evidence="1">Uncharacterized protein</fullName>
    </submittedName>
</protein>
<proteinExistence type="predicted"/>
<dbReference type="AlphaFoldDB" id="A0A0A9HEM8"/>